<dbReference type="HOGENOM" id="CLU_038348_0_0_6"/>
<feature type="chain" id="PRO_5001913057" evidence="1">
    <location>
        <begin position="28"/>
        <end position="518"/>
    </location>
</feature>
<evidence type="ECO:0000313" key="3">
    <source>
        <dbReference type="Proteomes" id="UP000029640"/>
    </source>
</evidence>
<sequence>MKSNFKPLGIAAAVAVASAGYANVASAQTVANNALGDLALVPYYTVNGDWLTGVHIVNTSAQTQVVKFRFRRATDSMDALDFNIVMSPEDVYAGYLSDDDGAISWQADDTTCTVPATTGGKLTMPEIYRDDAETGYVEIIAMGAPEFETSPIAEAAKHKAGVPADCAAVRSNFFADGSSTSGSETRGVIDFETTYGVDADATDTVDFGGESTYTDSGNVLKVSYFIRDNATGVEFGDNAVHIQDFLENPSITNQQYGVFSGDLNGFDFPDLDGGVPTASPAERGKFVALRSGSVLGVSKLINEWTANTANGAALDWVVTMPGQYTMLDLPNYIEEELDADGAAVLDEDCKRGELNKACDYRDIPVTATIVPYNREELTSTPEEGGLTVSPAPPGEVQRLVLPNETNVITFGNKDQNGVLGVIGDVDITADLEQPYGWLSLEVASATTGDTAVCDWDVNTRVTNGEYSAAAGADLTMTCSSVGGNVPMIGFAAWARQVAANPDASYGRIVAHSFESAAP</sequence>
<keyword evidence="1" id="KW-0732">Signal</keyword>
<comment type="caution">
    <text evidence="2">The sequence shown here is derived from an EMBL/GenBank/DDBJ whole genome shotgun (WGS) entry which is preliminary data.</text>
</comment>
<dbReference type="AlphaFoldDB" id="A0A095XYA4"/>
<dbReference type="EMBL" id="AUVB01000018">
    <property type="protein sequence ID" value="KGE04736.1"/>
    <property type="molecule type" value="Genomic_DNA"/>
</dbReference>
<protein>
    <submittedName>
        <fullName evidence="2">Uncharacterized protein</fullName>
    </submittedName>
</protein>
<dbReference type="eggNOG" id="ENOG502ZB50">
    <property type="taxonomic scope" value="Bacteria"/>
</dbReference>
<name>A0A095XYA4_9GAMM</name>
<evidence type="ECO:0000313" key="2">
    <source>
        <dbReference type="EMBL" id="KGE04736.1"/>
    </source>
</evidence>
<proteinExistence type="predicted"/>
<reference evidence="2 3" key="1">
    <citation type="journal article" date="2014" name="Genome Announc.">
        <title>Genome Sequence of Gammaproteobacterial Pseudohaliea rubra Type Strain DSM 19751, Isolated from Coastal Seawater of the Mediterranean Sea.</title>
        <authorList>
            <person name="Spring S."/>
            <person name="Fiebig A."/>
            <person name="Riedel T."/>
            <person name="Goker M."/>
            <person name="Klenk H.P."/>
        </authorList>
    </citation>
    <scope>NUCLEOTIDE SEQUENCE [LARGE SCALE GENOMIC DNA]</scope>
    <source>
        <strain evidence="2 3">DSM 19751</strain>
    </source>
</reference>
<gene>
    <name evidence="2" type="ORF">HRUBRA_00614</name>
</gene>
<feature type="signal peptide" evidence="1">
    <location>
        <begin position="1"/>
        <end position="27"/>
    </location>
</feature>
<evidence type="ECO:0000256" key="1">
    <source>
        <dbReference type="SAM" id="SignalP"/>
    </source>
</evidence>
<accession>A0A095XYA4</accession>
<organism evidence="2 3">
    <name type="scientific">Pseudohaliea rubra DSM 19751</name>
    <dbReference type="NCBI Taxonomy" id="1265313"/>
    <lineage>
        <taxon>Bacteria</taxon>
        <taxon>Pseudomonadati</taxon>
        <taxon>Pseudomonadota</taxon>
        <taxon>Gammaproteobacteria</taxon>
        <taxon>Cellvibrionales</taxon>
        <taxon>Halieaceae</taxon>
        <taxon>Pseudohaliea</taxon>
    </lineage>
</organism>
<keyword evidence="3" id="KW-1185">Reference proteome</keyword>
<dbReference type="STRING" id="1265313.HRUBRA_00614"/>
<dbReference type="Proteomes" id="UP000029640">
    <property type="component" value="Unassembled WGS sequence"/>
</dbReference>
<dbReference type="OrthoDB" id="5763254at2"/>
<dbReference type="RefSeq" id="WP_035515409.1">
    <property type="nucleotide sequence ID" value="NZ_KN234755.1"/>
</dbReference>